<reference evidence="3" key="1">
    <citation type="journal article" date="2011" name="PLoS Genet.">
        <title>Genomic analysis of the necrotrophic fungal pathogens Sclerotinia sclerotiorum and Botrytis cinerea.</title>
        <authorList>
            <person name="Amselem J."/>
            <person name="Cuomo C.A."/>
            <person name="van Kan J.A."/>
            <person name="Viaud M."/>
            <person name="Benito E.P."/>
            <person name="Couloux A."/>
            <person name="Coutinho P.M."/>
            <person name="de Vries R.P."/>
            <person name="Dyer P.S."/>
            <person name="Fillinger S."/>
            <person name="Fournier E."/>
            <person name="Gout L."/>
            <person name="Hahn M."/>
            <person name="Kohn L."/>
            <person name="Lapalu N."/>
            <person name="Plummer K.M."/>
            <person name="Pradier J.M."/>
            <person name="Quevillon E."/>
            <person name="Sharon A."/>
            <person name="Simon A."/>
            <person name="ten Have A."/>
            <person name="Tudzynski B."/>
            <person name="Tudzynski P."/>
            <person name="Wincker P."/>
            <person name="Andrew M."/>
            <person name="Anthouard V."/>
            <person name="Beever R.E."/>
            <person name="Beffa R."/>
            <person name="Benoit I."/>
            <person name="Bouzid O."/>
            <person name="Brault B."/>
            <person name="Chen Z."/>
            <person name="Choquer M."/>
            <person name="Collemare J."/>
            <person name="Cotton P."/>
            <person name="Danchin E.G."/>
            <person name="Da Silva C."/>
            <person name="Gautier A."/>
            <person name="Giraud C."/>
            <person name="Giraud T."/>
            <person name="Gonzalez C."/>
            <person name="Grossetete S."/>
            <person name="Guldener U."/>
            <person name="Henrissat B."/>
            <person name="Howlett B.J."/>
            <person name="Kodira C."/>
            <person name="Kretschmer M."/>
            <person name="Lappartient A."/>
            <person name="Leroch M."/>
            <person name="Levis C."/>
            <person name="Mauceli E."/>
            <person name="Neuveglise C."/>
            <person name="Oeser B."/>
            <person name="Pearson M."/>
            <person name="Poulain J."/>
            <person name="Poussereau N."/>
            <person name="Quesneville H."/>
            <person name="Rascle C."/>
            <person name="Schumacher J."/>
            <person name="Segurens B."/>
            <person name="Sexton A."/>
            <person name="Silva E."/>
            <person name="Sirven C."/>
            <person name="Soanes D.M."/>
            <person name="Talbot N.J."/>
            <person name="Templeton M."/>
            <person name="Yandava C."/>
            <person name="Yarden O."/>
            <person name="Zeng Q."/>
            <person name="Rollins J.A."/>
            <person name="Lebrun M.H."/>
            <person name="Dickman M."/>
        </authorList>
    </citation>
    <scope>NUCLEOTIDE SEQUENCE [LARGE SCALE GENOMIC DNA]</scope>
    <source>
        <strain evidence="3">ATCC 18683 / 1980 / Ss-1</strain>
    </source>
</reference>
<evidence type="ECO:0000313" key="2">
    <source>
        <dbReference type="EMBL" id="EDN92806.1"/>
    </source>
</evidence>
<evidence type="ECO:0000256" key="1">
    <source>
        <dbReference type="SAM" id="MobiDB-lite"/>
    </source>
</evidence>
<name>A7ETL4_SCLS1</name>
<dbReference type="KEGG" id="ssl:SS1G_08670"/>
<evidence type="ECO:0000313" key="3">
    <source>
        <dbReference type="Proteomes" id="UP000001312"/>
    </source>
</evidence>
<dbReference type="InParanoid" id="A7ETL4"/>
<protein>
    <submittedName>
        <fullName evidence="2">Uncharacterized protein</fullName>
    </submittedName>
</protein>
<gene>
    <name evidence="2" type="ORF">SS1G_08670</name>
</gene>
<accession>A7ETL4</accession>
<dbReference type="RefSeq" id="XP_001589907.1">
    <property type="nucleotide sequence ID" value="XM_001589857.1"/>
</dbReference>
<dbReference type="GeneID" id="5486309"/>
<dbReference type="EMBL" id="CH476632">
    <property type="protein sequence ID" value="EDN92806.1"/>
    <property type="molecule type" value="Genomic_DNA"/>
</dbReference>
<keyword evidence="3" id="KW-1185">Reference proteome</keyword>
<organism evidence="2 3">
    <name type="scientific">Sclerotinia sclerotiorum (strain ATCC 18683 / 1980 / Ss-1)</name>
    <name type="common">White mold</name>
    <name type="synonym">Whetzelinia sclerotiorum</name>
    <dbReference type="NCBI Taxonomy" id="665079"/>
    <lineage>
        <taxon>Eukaryota</taxon>
        <taxon>Fungi</taxon>
        <taxon>Dikarya</taxon>
        <taxon>Ascomycota</taxon>
        <taxon>Pezizomycotina</taxon>
        <taxon>Leotiomycetes</taxon>
        <taxon>Helotiales</taxon>
        <taxon>Sclerotiniaceae</taxon>
        <taxon>Sclerotinia</taxon>
    </lineage>
</organism>
<dbReference type="Proteomes" id="UP000001312">
    <property type="component" value="Unassembled WGS sequence"/>
</dbReference>
<proteinExistence type="predicted"/>
<dbReference type="AlphaFoldDB" id="A7ETL4"/>
<sequence length="29" mass="2957">MSNGGGAPATVESILDREHIFPSSNIEAG</sequence>
<feature type="region of interest" description="Disordered" evidence="1">
    <location>
        <begin position="1"/>
        <end position="29"/>
    </location>
</feature>